<gene>
    <name evidence="1" type="ORF">C2G38_2120569</name>
</gene>
<sequence>MEKAIEATHRITSQEIDTLSSARLNLIKENSHLREIISKKDNEITDLSNPLPPL</sequence>
<evidence type="ECO:0000313" key="1">
    <source>
        <dbReference type="EMBL" id="RIB04472.1"/>
    </source>
</evidence>
<protein>
    <submittedName>
        <fullName evidence="1">Uncharacterized protein</fullName>
    </submittedName>
</protein>
<keyword evidence="2" id="KW-1185">Reference proteome</keyword>
<accession>A0A397U2L5</accession>
<reference evidence="1 2" key="1">
    <citation type="submission" date="2018-06" db="EMBL/GenBank/DDBJ databases">
        <title>Comparative genomics reveals the genomic features of Rhizophagus irregularis, R. cerebriforme, R. diaphanum and Gigaspora rosea, and their symbiotic lifestyle signature.</title>
        <authorList>
            <person name="Morin E."/>
            <person name="San Clemente H."/>
            <person name="Chen E.C.H."/>
            <person name="De La Providencia I."/>
            <person name="Hainaut M."/>
            <person name="Kuo A."/>
            <person name="Kohler A."/>
            <person name="Murat C."/>
            <person name="Tang N."/>
            <person name="Roy S."/>
            <person name="Loubradou J."/>
            <person name="Henrissat B."/>
            <person name="Grigoriev I.V."/>
            <person name="Corradi N."/>
            <person name="Roux C."/>
            <person name="Martin F.M."/>
        </authorList>
    </citation>
    <scope>NUCLEOTIDE SEQUENCE [LARGE SCALE GENOMIC DNA]</scope>
    <source>
        <strain evidence="1 2">DAOM 194757</strain>
    </source>
</reference>
<organism evidence="1 2">
    <name type="scientific">Gigaspora rosea</name>
    <dbReference type="NCBI Taxonomy" id="44941"/>
    <lineage>
        <taxon>Eukaryota</taxon>
        <taxon>Fungi</taxon>
        <taxon>Fungi incertae sedis</taxon>
        <taxon>Mucoromycota</taxon>
        <taxon>Glomeromycotina</taxon>
        <taxon>Glomeromycetes</taxon>
        <taxon>Diversisporales</taxon>
        <taxon>Gigasporaceae</taxon>
        <taxon>Gigaspora</taxon>
    </lineage>
</organism>
<dbReference type="OrthoDB" id="2441922at2759"/>
<evidence type="ECO:0000313" key="2">
    <source>
        <dbReference type="Proteomes" id="UP000266673"/>
    </source>
</evidence>
<dbReference type="Proteomes" id="UP000266673">
    <property type="component" value="Unassembled WGS sequence"/>
</dbReference>
<dbReference type="AlphaFoldDB" id="A0A397U2L5"/>
<comment type="caution">
    <text evidence="1">The sequence shown here is derived from an EMBL/GenBank/DDBJ whole genome shotgun (WGS) entry which is preliminary data.</text>
</comment>
<name>A0A397U2L5_9GLOM</name>
<dbReference type="EMBL" id="QKWP01002172">
    <property type="protein sequence ID" value="RIB04472.1"/>
    <property type="molecule type" value="Genomic_DNA"/>
</dbReference>
<proteinExistence type="predicted"/>